<dbReference type="GO" id="GO:0046872">
    <property type="term" value="F:metal ion binding"/>
    <property type="evidence" value="ECO:0007669"/>
    <property type="project" value="UniProtKB-KW"/>
</dbReference>
<feature type="binding site" evidence="10">
    <location>
        <position position="463"/>
    </location>
    <ligand>
        <name>(6S)-5-formyl-5,6,7,8-tetrahydrofolate</name>
        <dbReference type="ChEBI" id="CHEBI:57457"/>
    </ligand>
</feature>
<feature type="binding site" evidence="10">
    <location>
        <begin position="278"/>
        <end position="281"/>
    </location>
    <ligand>
        <name>GTP</name>
        <dbReference type="ChEBI" id="CHEBI:37565"/>
    </ligand>
</feature>
<dbReference type="NCBIfam" id="TIGR00450">
    <property type="entry name" value="mnmE_trmE_thdF"/>
    <property type="match status" value="1"/>
</dbReference>
<evidence type="ECO:0000256" key="9">
    <source>
        <dbReference type="ARBA" id="ARBA00023134"/>
    </source>
</evidence>
<dbReference type="InterPro" id="IPR025867">
    <property type="entry name" value="MnmE_helical"/>
</dbReference>
<evidence type="ECO:0000256" key="12">
    <source>
        <dbReference type="SAM" id="Coils"/>
    </source>
</evidence>
<dbReference type="NCBIfam" id="TIGR00231">
    <property type="entry name" value="small_GTP"/>
    <property type="match status" value="1"/>
</dbReference>
<dbReference type="Gene3D" id="3.30.1360.120">
    <property type="entry name" value="Probable tRNA modification gtpase trme, domain 1"/>
    <property type="match status" value="1"/>
</dbReference>
<dbReference type="Gene3D" id="3.40.50.300">
    <property type="entry name" value="P-loop containing nucleotide triphosphate hydrolases"/>
    <property type="match status" value="1"/>
</dbReference>
<feature type="binding site" evidence="10">
    <location>
        <position position="89"/>
    </location>
    <ligand>
        <name>(6S)-5-formyl-5,6,7,8-tetrahydrofolate</name>
        <dbReference type="ChEBI" id="CHEBI:57457"/>
    </ligand>
</feature>
<keyword evidence="12" id="KW-0175">Coiled coil</keyword>
<evidence type="ECO:0000256" key="6">
    <source>
        <dbReference type="ARBA" id="ARBA00022801"/>
    </source>
</evidence>
<feature type="coiled-coil region" evidence="12">
    <location>
        <begin position="175"/>
        <end position="214"/>
    </location>
</feature>
<dbReference type="Pfam" id="PF01926">
    <property type="entry name" value="MMR_HSR1"/>
    <property type="match status" value="1"/>
</dbReference>
<feature type="binding site" evidence="10">
    <location>
        <begin position="253"/>
        <end position="259"/>
    </location>
    <ligand>
        <name>GTP</name>
        <dbReference type="ChEBI" id="CHEBI:37565"/>
    </ligand>
</feature>
<feature type="binding site" evidence="10">
    <location>
        <begin position="234"/>
        <end position="239"/>
    </location>
    <ligand>
        <name>GTP</name>
        <dbReference type="ChEBI" id="CHEBI:37565"/>
    </ligand>
</feature>
<keyword evidence="8 10" id="KW-0630">Potassium</keyword>
<dbReference type="Pfam" id="PF12631">
    <property type="entry name" value="MnmE_helical"/>
    <property type="match status" value="1"/>
</dbReference>
<evidence type="ECO:0000256" key="5">
    <source>
        <dbReference type="ARBA" id="ARBA00022741"/>
    </source>
</evidence>
<keyword evidence="9 10" id="KW-0342">GTP-binding</keyword>
<evidence type="ECO:0000259" key="13">
    <source>
        <dbReference type="PROSITE" id="PS51709"/>
    </source>
</evidence>
<dbReference type="EC" id="3.6.-.-" evidence="10"/>
<evidence type="ECO:0000256" key="4">
    <source>
        <dbReference type="ARBA" id="ARBA00022723"/>
    </source>
</evidence>
<dbReference type="HAMAP" id="MF_00379">
    <property type="entry name" value="GTPase_MnmE"/>
    <property type="match status" value="1"/>
</dbReference>
<evidence type="ECO:0000256" key="2">
    <source>
        <dbReference type="ARBA" id="ARBA00022490"/>
    </source>
</evidence>
<comment type="caution">
    <text evidence="14">The sequence shown here is derived from an EMBL/GenBank/DDBJ whole genome shotgun (WGS) entry which is preliminary data.</text>
</comment>
<comment type="cofactor">
    <cofactor evidence="10">
        <name>K(+)</name>
        <dbReference type="ChEBI" id="CHEBI:29103"/>
    </cofactor>
    <text evidence="10">Binds 1 potassium ion per subunit.</text>
</comment>
<evidence type="ECO:0000256" key="7">
    <source>
        <dbReference type="ARBA" id="ARBA00022842"/>
    </source>
</evidence>
<dbReference type="GO" id="GO:0002098">
    <property type="term" value="P:tRNA wobble uridine modification"/>
    <property type="evidence" value="ECO:0007669"/>
    <property type="project" value="TreeGrafter"/>
</dbReference>
<protein>
    <recommendedName>
        <fullName evidence="10">tRNA modification GTPase MnmE</fullName>
        <ecNumber evidence="10">3.6.-.-</ecNumber>
    </recommendedName>
</protein>
<dbReference type="Proteomes" id="UP000886070">
    <property type="component" value="Unassembled WGS sequence"/>
</dbReference>
<dbReference type="PRINTS" id="PR00449">
    <property type="entry name" value="RASTRNSFRMNG"/>
</dbReference>
<dbReference type="InterPro" id="IPR027266">
    <property type="entry name" value="TrmE/GcvT-like"/>
</dbReference>
<dbReference type="InterPro" id="IPR006073">
    <property type="entry name" value="GTP-bd"/>
</dbReference>
<organism evidence="14">
    <name type="scientific">Aerophobetes bacterium</name>
    <dbReference type="NCBI Taxonomy" id="2030807"/>
    <lineage>
        <taxon>Bacteria</taxon>
        <taxon>Candidatus Aerophobota</taxon>
    </lineage>
</organism>
<evidence type="ECO:0000256" key="1">
    <source>
        <dbReference type="ARBA" id="ARBA00011043"/>
    </source>
</evidence>
<dbReference type="Pfam" id="PF10396">
    <property type="entry name" value="TrmE_N"/>
    <property type="match status" value="1"/>
</dbReference>
<keyword evidence="3 10" id="KW-0819">tRNA processing</keyword>
<comment type="function">
    <text evidence="10">Exhibits a very high intrinsic GTPase hydrolysis rate. Involved in the addition of a carboxymethylaminomethyl (cmnm) group at the wobble position (U34) of certain tRNAs, forming tRNA-cmnm(5)s(2)U34.</text>
</comment>
<feature type="binding site" evidence="10">
    <location>
        <position position="238"/>
    </location>
    <ligand>
        <name>Mg(2+)</name>
        <dbReference type="ChEBI" id="CHEBI:18420"/>
    </ligand>
</feature>
<keyword evidence="5 10" id="KW-0547">Nucleotide-binding</keyword>
<dbReference type="AlphaFoldDB" id="A0A7V5I0T8"/>
<dbReference type="PANTHER" id="PTHR42714:SF2">
    <property type="entry name" value="TRNA MODIFICATION GTPASE GTPBP3, MITOCHONDRIAL"/>
    <property type="match status" value="1"/>
</dbReference>
<dbReference type="PROSITE" id="PS51709">
    <property type="entry name" value="G_TRME"/>
    <property type="match status" value="1"/>
</dbReference>
<dbReference type="GO" id="GO:0042802">
    <property type="term" value="F:identical protein binding"/>
    <property type="evidence" value="ECO:0007669"/>
    <property type="project" value="UniProtKB-ARBA"/>
</dbReference>
<accession>A0A7V5I0T8</accession>
<proteinExistence type="inferred from homology"/>
<gene>
    <name evidence="10 14" type="primary">mnmE</name>
    <name evidence="10" type="synonym">trmE</name>
    <name evidence="14" type="ORF">ENL39_02695</name>
</gene>
<comment type="similarity">
    <text evidence="1 10 11">Belongs to the TRAFAC class TrmE-Era-EngA-EngB-Septin-like GTPase superfamily. TrmE GTPase family.</text>
</comment>
<feature type="binding site" evidence="10">
    <location>
        <position position="234"/>
    </location>
    <ligand>
        <name>K(+)</name>
        <dbReference type="ChEBI" id="CHEBI:29103"/>
    </ligand>
</feature>
<dbReference type="EMBL" id="DRTT01000082">
    <property type="protein sequence ID" value="HHF98377.1"/>
    <property type="molecule type" value="Genomic_DNA"/>
</dbReference>
<dbReference type="PANTHER" id="PTHR42714">
    <property type="entry name" value="TRNA MODIFICATION GTPASE GTPBP3"/>
    <property type="match status" value="1"/>
</dbReference>
<dbReference type="InterPro" id="IPR027368">
    <property type="entry name" value="MnmE_dom2"/>
</dbReference>
<dbReference type="SUPFAM" id="SSF116878">
    <property type="entry name" value="TrmE connector domain"/>
    <property type="match status" value="1"/>
</dbReference>
<feature type="binding site" evidence="10">
    <location>
        <position position="128"/>
    </location>
    <ligand>
        <name>(6S)-5-formyl-5,6,7,8-tetrahydrofolate</name>
        <dbReference type="ChEBI" id="CHEBI:57457"/>
    </ligand>
</feature>
<dbReference type="SUPFAM" id="SSF52540">
    <property type="entry name" value="P-loop containing nucleoside triphosphate hydrolases"/>
    <property type="match status" value="1"/>
</dbReference>
<dbReference type="GO" id="GO:0030488">
    <property type="term" value="P:tRNA methylation"/>
    <property type="evidence" value="ECO:0007669"/>
    <property type="project" value="TreeGrafter"/>
</dbReference>
<feature type="binding site" evidence="10">
    <location>
        <position position="24"/>
    </location>
    <ligand>
        <name>(6S)-5-formyl-5,6,7,8-tetrahydrofolate</name>
        <dbReference type="ChEBI" id="CHEBI:57457"/>
    </ligand>
</feature>
<dbReference type="GO" id="GO:0005829">
    <property type="term" value="C:cytosol"/>
    <property type="evidence" value="ECO:0007669"/>
    <property type="project" value="TreeGrafter"/>
</dbReference>
<reference evidence="14" key="1">
    <citation type="journal article" date="2020" name="mSystems">
        <title>Genome- and Community-Level Interaction Insights into Carbon Utilization and Element Cycling Functions of Hydrothermarchaeota in Hydrothermal Sediment.</title>
        <authorList>
            <person name="Zhou Z."/>
            <person name="Liu Y."/>
            <person name="Xu W."/>
            <person name="Pan J."/>
            <person name="Luo Z.H."/>
            <person name="Li M."/>
        </authorList>
    </citation>
    <scope>NUCLEOTIDE SEQUENCE [LARGE SCALE GENOMIC DNA]</scope>
    <source>
        <strain evidence="14">HyVt-92</strain>
    </source>
</reference>
<evidence type="ECO:0000256" key="11">
    <source>
        <dbReference type="RuleBase" id="RU003313"/>
    </source>
</evidence>
<comment type="subcellular location">
    <subcellularLocation>
        <location evidence="10">Cytoplasm</location>
    </subcellularLocation>
</comment>
<dbReference type="FunFam" id="3.40.50.300:FF:001376">
    <property type="entry name" value="tRNA modification GTPase MnmE"/>
    <property type="match status" value="1"/>
</dbReference>
<dbReference type="CDD" id="cd04164">
    <property type="entry name" value="trmE"/>
    <property type="match status" value="1"/>
</dbReference>
<feature type="binding site" evidence="10">
    <location>
        <position position="259"/>
    </location>
    <ligand>
        <name>Mg(2+)</name>
        <dbReference type="ChEBI" id="CHEBI:18420"/>
    </ligand>
</feature>
<evidence type="ECO:0000313" key="14">
    <source>
        <dbReference type="EMBL" id="HHF98377.1"/>
    </source>
</evidence>
<name>A0A7V5I0T8_UNCAE</name>
<dbReference type="InterPro" id="IPR004520">
    <property type="entry name" value="GTPase_MnmE"/>
</dbReference>
<evidence type="ECO:0000256" key="10">
    <source>
        <dbReference type="HAMAP-Rule" id="MF_00379"/>
    </source>
</evidence>
<feature type="binding site" evidence="10">
    <location>
        <position position="258"/>
    </location>
    <ligand>
        <name>K(+)</name>
        <dbReference type="ChEBI" id="CHEBI:29103"/>
    </ligand>
</feature>
<dbReference type="FunFam" id="3.30.1360.120:FF:000003">
    <property type="entry name" value="tRNA modification GTPase MnmE"/>
    <property type="match status" value="1"/>
</dbReference>
<feature type="domain" description="TrmE-type G" evidence="13">
    <location>
        <begin position="224"/>
        <end position="385"/>
    </location>
</feature>
<dbReference type="InterPro" id="IPR018948">
    <property type="entry name" value="GTP-bd_TrmE_N"/>
</dbReference>
<comment type="caution">
    <text evidence="10">Lacks conserved residue(s) required for the propagation of feature annotation.</text>
</comment>
<dbReference type="CDD" id="cd14858">
    <property type="entry name" value="TrmE_N"/>
    <property type="match status" value="1"/>
</dbReference>
<sequence length="463" mass="51494">MIDNKDTIAAISTPIGQAGIGIVRMSGDRAFDIAKRIFSPSSQTKISWNSSFKMFYGWVIDPDTGEKVDEVLLSLMKAPRTYTREDIVEINCHGGIVPLRKVLEICIKQGARLAEPGEFTRRAFLNGRIDLSQAESVLDVVQAKTEKSLKLAVKSLGGELSRRVSSIREKIVDLLSLMEAEIDFTEEDIQVLDKEEKEKRVSSLIEKVGNLIEKANTGQIYREGVKVVIAGRTNVGKSSLLNTLLARERAIVSHIPGTTRDTIEEIVNIKGFPVCMIDTAGIGNFNTLLEKESVKRTCDSLKMADIVLLMVDGSSPLTEEDENAISLVKKLKKQTLLLINKIDLPQKIDKGKLKNLFPDTSPVEISALEGTGLEKLKERIAKLILEKVTPDSEEIMVNLRQKDCLEKAKSCLLRAKEGLKKDVSVEFLAFELREAISHLDEITGRRLGEEILDRIFSQFCIGK</sequence>
<dbReference type="InterPro" id="IPR005225">
    <property type="entry name" value="Small_GTP-bd"/>
</dbReference>
<keyword evidence="4 10" id="KW-0479">Metal-binding</keyword>
<dbReference type="InterPro" id="IPR027417">
    <property type="entry name" value="P-loop_NTPase"/>
</dbReference>
<keyword evidence="2 10" id="KW-0963">Cytoplasm</keyword>
<dbReference type="NCBIfam" id="NF003661">
    <property type="entry name" value="PRK05291.1-3"/>
    <property type="match status" value="1"/>
</dbReference>
<dbReference type="GO" id="GO:0005525">
    <property type="term" value="F:GTP binding"/>
    <property type="evidence" value="ECO:0007669"/>
    <property type="project" value="UniProtKB-UniRule"/>
</dbReference>
<dbReference type="InterPro" id="IPR031168">
    <property type="entry name" value="G_TrmE"/>
</dbReference>
<evidence type="ECO:0000256" key="8">
    <source>
        <dbReference type="ARBA" id="ARBA00022958"/>
    </source>
</evidence>
<feature type="binding site" evidence="10">
    <location>
        <position position="255"/>
    </location>
    <ligand>
        <name>K(+)</name>
        <dbReference type="ChEBI" id="CHEBI:29103"/>
    </ligand>
</feature>
<evidence type="ECO:0000256" key="3">
    <source>
        <dbReference type="ARBA" id="ARBA00022694"/>
    </source>
</evidence>
<feature type="binding site" evidence="10">
    <location>
        <position position="253"/>
    </location>
    <ligand>
        <name>K(+)</name>
        <dbReference type="ChEBI" id="CHEBI:29103"/>
    </ligand>
</feature>
<dbReference type="Gene3D" id="1.20.120.430">
    <property type="entry name" value="tRNA modification GTPase MnmE domain 2"/>
    <property type="match status" value="1"/>
</dbReference>
<keyword evidence="7 10" id="KW-0460">Magnesium</keyword>
<dbReference type="GO" id="GO:0003924">
    <property type="term" value="F:GTPase activity"/>
    <property type="evidence" value="ECO:0007669"/>
    <property type="project" value="UniProtKB-UniRule"/>
</dbReference>
<keyword evidence="6 10" id="KW-0378">Hydrolase</keyword>
<comment type="subunit">
    <text evidence="10">Homodimer. Heterotetramer of two MnmE and two MnmG subunits.</text>
</comment>